<comment type="caution">
    <text evidence="3">The sequence shown here is derived from an EMBL/GenBank/DDBJ whole genome shotgun (WGS) entry which is preliminary data.</text>
</comment>
<evidence type="ECO:0000259" key="2">
    <source>
        <dbReference type="PROSITE" id="PS50240"/>
    </source>
</evidence>
<dbReference type="Proteomes" id="UP000318478">
    <property type="component" value="Unassembled WGS sequence"/>
</dbReference>
<evidence type="ECO:0000313" key="3">
    <source>
        <dbReference type="EMBL" id="TWT78146.1"/>
    </source>
</evidence>
<dbReference type="InterPro" id="IPR009003">
    <property type="entry name" value="Peptidase_S1_PA"/>
</dbReference>
<feature type="chain" id="PRO_5023102426" evidence="1">
    <location>
        <begin position="27"/>
        <end position="370"/>
    </location>
</feature>
<accession>A0A5C5YTR0</accession>
<dbReference type="PROSITE" id="PS50240">
    <property type="entry name" value="TRYPSIN_DOM"/>
    <property type="match status" value="1"/>
</dbReference>
<dbReference type="SUPFAM" id="SSF50494">
    <property type="entry name" value="Trypsin-like serine proteases"/>
    <property type="match status" value="1"/>
</dbReference>
<evidence type="ECO:0000313" key="4">
    <source>
        <dbReference type="Proteomes" id="UP000318478"/>
    </source>
</evidence>
<dbReference type="EMBL" id="SJPO01000002">
    <property type="protein sequence ID" value="TWT78146.1"/>
    <property type="molecule type" value="Genomic_DNA"/>
</dbReference>
<dbReference type="OrthoDB" id="8884718at2"/>
<feature type="domain" description="Peptidase S1" evidence="2">
    <location>
        <begin position="46"/>
        <end position="345"/>
    </location>
</feature>
<gene>
    <name evidence="3" type="ORF">Pla123a_09360</name>
</gene>
<dbReference type="RefSeq" id="WP_146584381.1">
    <property type="nucleotide sequence ID" value="NZ_SJPO01000002.1"/>
</dbReference>
<dbReference type="InterPro" id="IPR001254">
    <property type="entry name" value="Trypsin_dom"/>
</dbReference>
<keyword evidence="1" id="KW-0732">Signal</keyword>
<name>A0A5C5YTR0_9BACT</name>
<protein>
    <submittedName>
        <fullName evidence="3">Trypsin</fullName>
    </submittedName>
</protein>
<feature type="signal peptide" evidence="1">
    <location>
        <begin position="1"/>
        <end position="26"/>
    </location>
</feature>
<organism evidence="3 4">
    <name type="scientific">Posidoniimonas polymericola</name>
    <dbReference type="NCBI Taxonomy" id="2528002"/>
    <lineage>
        <taxon>Bacteria</taxon>
        <taxon>Pseudomonadati</taxon>
        <taxon>Planctomycetota</taxon>
        <taxon>Planctomycetia</taxon>
        <taxon>Pirellulales</taxon>
        <taxon>Lacipirellulaceae</taxon>
        <taxon>Posidoniimonas</taxon>
    </lineage>
</organism>
<dbReference type="InterPro" id="IPR043504">
    <property type="entry name" value="Peptidase_S1_PA_chymotrypsin"/>
</dbReference>
<dbReference type="Pfam" id="PF00089">
    <property type="entry name" value="Trypsin"/>
    <property type="match status" value="1"/>
</dbReference>
<evidence type="ECO:0000256" key="1">
    <source>
        <dbReference type="SAM" id="SignalP"/>
    </source>
</evidence>
<dbReference type="Gene3D" id="2.40.10.10">
    <property type="entry name" value="Trypsin-like serine proteases"/>
    <property type="match status" value="3"/>
</dbReference>
<sequence length="370" mass="38226" precursor="true">MKSSYRVALRRALCLLAMLVPGVSSALQLANHDWQNTPLAAPEARLITSDVANSHTTTPGLTAFGLNTDGVGFVAIDSNASVGLDLLGSGSLLWTGRHLLTAAHLVTDQNGVVNLFDGAGANRVTFDLPGGPQSFSFTAADVMVHPGYTGDFTEGNDLAVVTLPAALPAAIPRYHVWDGQSDGEFYVQHVMSGYGRGGHGSGGPTSPEGTKRAGLNEYEGDASELLYFYGGSNGSSPFGGMLPALGDALVYDFDSGLAANNLITSDANDLGFGADEVNLVPGDSGGGSFVFDPIDNRYELAGVMSYGFGFQGGPDVSPGTNGSWGEFGIDARVSSHLDFIYAATAPEPAGVALMALVLGVLPARRSRDAS</sequence>
<proteinExistence type="predicted"/>
<dbReference type="AlphaFoldDB" id="A0A5C5YTR0"/>
<reference evidence="3 4" key="1">
    <citation type="submission" date="2019-02" db="EMBL/GenBank/DDBJ databases">
        <title>Deep-cultivation of Planctomycetes and their phenomic and genomic characterization uncovers novel biology.</title>
        <authorList>
            <person name="Wiegand S."/>
            <person name="Jogler M."/>
            <person name="Boedeker C."/>
            <person name="Pinto D."/>
            <person name="Vollmers J."/>
            <person name="Rivas-Marin E."/>
            <person name="Kohn T."/>
            <person name="Peeters S.H."/>
            <person name="Heuer A."/>
            <person name="Rast P."/>
            <person name="Oberbeckmann S."/>
            <person name="Bunk B."/>
            <person name="Jeske O."/>
            <person name="Meyerdierks A."/>
            <person name="Storesund J.E."/>
            <person name="Kallscheuer N."/>
            <person name="Luecker S."/>
            <person name="Lage O.M."/>
            <person name="Pohl T."/>
            <person name="Merkel B.J."/>
            <person name="Hornburger P."/>
            <person name="Mueller R.-W."/>
            <person name="Bruemmer F."/>
            <person name="Labrenz M."/>
            <person name="Spormann A.M."/>
            <person name="Op Den Camp H."/>
            <person name="Overmann J."/>
            <person name="Amann R."/>
            <person name="Jetten M.S.M."/>
            <person name="Mascher T."/>
            <person name="Medema M.H."/>
            <person name="Devos D.P."/>
            <person name="Kaster A.-K."/>
            <person name="Ovreas L."/>
            <person name="Rohde M."/>
            <person name="Galperin M.Y."/>
            <person name="Jogler C."/>
        </authorList>
    </citation>
    <scope>NUCLEOTIDE SEQUENCE [LARGE SCALE GENOMIC DNA]</scope>
    <source>
        <strain evidence="3 4">Pla123a</strain>
    </source>
</reference>
<keyword evidence="4" id="KW-1185">Reference proteome</keyword>
<dbReference type="GO" id="GO:0004252">
    <property type="term" value="F:serine-type endopeptidase activity"/>
    <property type="evidence" value="ECO:0007669"/>
    <property type="project" value="InterPro"/>
</dbReference>
<dbReference type="GO" id="GO:0006508">
    <property type="term" value="P:proteolysis"/>
    <property type="evidence" value="ECO:0007669"/>
    <property type="project" value="InterPro"/>
</dbReference>